<dbReference type="PANTHER" id="PTHR10606:SF39">
    <property type="entry name" value="6-PHOSPHOFRUCTO-2-KINASE_FRUCTOSE-2,6-BISPHOSPHATASE YLR345W-RELATED"/>
    <property type="match status" value="1"/>
</dbReference>
<dbReference type="Pfam" id="PF01591">
    <property type="entry name" value="6PF2K"/>
    <property type="match status" value="1"/>
</dbReference>
<dbReference type="GO" id="GO:0006003">
    <property type="term" value="P:fructose 2,6-bisphosphate metabolic process"/>
    <property type="evidence" value="ECO:0007669"/>
    <property type="project" value="InterPro"/>
</dbReference>
<dbReference type="SUPFAM" id="SSF52540">
    <property type="entry name" value="P-loop containing nucleoside triphosphate hydrolases"/>
    <property type="match status" value="1"/>
</dbReference>
<accession>A0A1Q8RKQ1</accession>
<keyword evidence="5" id="KW-0418">Kinase</keyword>
<evidence type="ECO:0000313" key="5">
    <source>
        <dbReference type="EMBL" id="OLN84882.1"/>
    </source>
</evidence>
<feature type="region of interest" description="Disordered" evidence="3">
    <location>
        <begin position="512"/>
        <end position="550"/>
    </location>
</feature>
<evidence type="ECO:0000256" key="1">
    <source>
        <dbReference type="ARBA" id="ARBA00022741"/>
    </source>
</evidence>
<dbReference type="InterPro" id="IPR029033">
    <property type="entry name" value="His_PPase_superfam"/>
</dbReference>
<dbReference type="GO" id="GO:0003873">
    <property type="term" value="F:6-phosphofructo-2-kinase activity"/>
    <property type="evidence" value="ECO:0007669"/>
    <property type="project" value="InterPro"/>
</dbReference>
<dbReference type="PANTHER" id="PTHR10606">
    <property type="entry name" value="6-PHOSPHOFRUCTO-2-KINASE/FRUCTOSE-2,6-BISPHOSPHATASE"/>
    <property type="match status" value="1"/>
</dbReference>
<dbReference type="InterPro" id="IPR003094">
    <property type="entry name" value="6Pfruct_kin"/>
</dbReference>
<dbReference type="GO" id="GO:0004331">
    <property type="term" value="F:fructose-2,6-bisphosphate 2-phosphatase activity"/>
    <property type="evidence" value="ECO:0007669"/>
    <property type="project" value="TreeGrafter"/>
</dbReference>
<sequence length="568" mass="64156">MGRACEALTTPGDAPFALQFQSALCWERDIDMTCPDSTAEIAANAPRYRRKSSTFIDGIHDVPEDQDMAPAQLYSTMSGRLFHSGRIAIVMVGLPARGKTHICVSMARYLGWLGVKTRIFHLGDYRRATVGKGGVVPEDYFFPDASPQSVILRQKILKKCREDIYAWLNHENGQVAIYDAVNPTAAGRRALAKELAKHDVQTLFIESFVDDEAILRENARNVKISSPDFAGMEPDEAAKLYLRRIDMKIPVFETMNETELNYIKMINAGQKFFYNNVSFNYLSHRIVFYLTNLHIKSRTTYFVRAGVTTEEDSYKADAPLSEDGMAYAARMSETLLKHREQERAALIEKGGPDVPLRPLSVWTSTRRRTVQTADYLKNKGFKVRQRSQMSQINPGVCEKMSERAIRHIYPEEVEKHELDPYHHRYPRAESYHDLAVRLEPIILELEREQSDLLIIAHESVLRVLYAYLMHCATMDIPVLKFPRDEIIEIIPAAYQNEAKRIHIPGIDPKITPGSPEDISIPVPGSAPASGNLSPIAGLSSPAEPVERPPEKVINKAAEMVADRQNDED</sequence>
<dbReference type="FunFam" id="3.40.50.1240:FF:000031">
    <property type="entry name" value="6-phosphofructo-2-kinase/fructose-2, 6-bisphosphatase"/>
    <property type="match status" value="1"/>
</dbReference>
<keyword evidence="6" id="KW-1185">Reference proteome</keyword>
<feature type="domain" description="6-phosphofructo-2-kinase" evidence="4">
    <location>
        <begin position="76"/>
        <end position="296"/>
    </location>
</feature>
<dbReference type="Gene3D" id="3.40.50.300">
    <property type="entry name" value="P-loop containing nucleotide triphosphate hydrolases"/>
    <property type="match status" value="1"/>
</dbReference>
<name>A0A1Q8RKQ1_9PEZI</name>
<dbReference type="PRINTS" id="PR00991">
    <property type="entry name" value="6PFRUCTKNASE"/>
</dbReference>
<dbReference type="FunFam" id="3.40.50.300:FF:001280">
    <property type="entry name" value="Related to 6-phosphofructo-2-kinase"/>
    <property type="match status" value="1"/>
</dbReference>
<dbReference type="InterPro" id="IPR027417">
    <property type="entry name" value="P-loop_NTPase"/>
</dbReference>
<dbReference type="InterPro" id="IPR013079">
    <property type="entry name" value="6Phosfructo_kin"/>
</dbReference>
<proteinExistence type="predicted"/>
<keyword evidence="2" id="KW-0067">ATP-binding</keyword>
<evidence type="ECO:0000313" key="6">
    <source>
        <dbReference type="Proteomes" id="UP000186583"/>
    </source>
</evidence>
<keyword evidence="1" id="KW-0547">Nucleotide-binding</keyword>
<dbReference type="OrthoDB" id="267323at2759"/>
<protein>
    <submittedName>
        <fullName evidence="5">Putative 6-phosphofructo-2-kinase/fructose-2,6-bisphosphatase</fullName>
    </submittedName>
</protein>
<evidence type="ECO:0000256" key="3">
    <source>
        <dbReference type="SAM" id="MobiDB-lite"/>
    </source>
</evidence>
<dbReference type="Pfam" id="PF00300">
    <property type="entry name" value="His_Phos_1"/>
    <property type="match status" value="1"/>
</dbReference>
<dbReference type="GO" id="GO:0006000">
    <property type="term" value="P:fructose metabolic process"/>
    <property type="evidence" value="ECO:0007669"/>
    <property type="project" value="InterPro"/>
</dbReference>
<dbReference type="CDD" id="cd07067">
    <property type="entry name" value="HP_PGM_like"/>
    <property type="match status" value="1"/>
</dbReference>
<dbReference type="Gene3D" id="3.40.50.1240">
    <property type="entry name" value="Phosphoglycerate mutase-like"/>
    <property type="match status" value="1"/>
</dbReference>
<evidence type="ECO:0000256" key="2">
    <source>
        <dbReference type="ARBA" id="ARBA00022840"/>
    </source>
</evidence>
<dbReference type="STRING" id="708187.A0A1Q8RKQ1"/>
<reference evidence="5 6" key="1">
    <citation type="submission" date="2016-11" db="EMBL/GenBank/DDBJ databases">
        <title>Draft Genome Assembly of Colletotrichum chlorophyti a pathogen of herbaceous plants.</title>
        <authorList>
            <person name="Gan P."/>
            <person name="Narusaka M."/>
            <person name="Tsushima A."/>
            <person name="Narusaka Y."/>
            <person name="Takano Y."/>
            <person name="Shirasu K."/>
        </authorList>
    </citation>
    <scope>NUCLEOTIDE SEQUENCE [LARGE SCALE GENOMIC DNA]</scope>
    <source>
        <strain evidence="5 6">NTL11</strain>
    </source>
</reference>
<gene>
    <name evidence="5" type="ORF">CCHL11_03962</name>
</gene>
<organism evidence="5 6">
    <name type="scientific">Colletotrichum chlorophyti</name>
    <dbReference type="NCBI Taxonomy" id="708187"/>
    <lineage>
        <taxon>Eukaryota</taxon>
        <taxon>Fungi</taxon>
        <taxon>Dikarya</taxon>
        <taxon>Ascomycota</taxon>
        <taxon>Pezizomycotina</taxon>
        <taxon>Sordariomycetes</taxon>
        <taxon>Hypocreomycetidae</taxon>
        <taxon>Glomerellales</taxon>
        <taxon>Glomerellaceae</taxon>
        <taxon>Colletotrichum</taxon>
    </lineage>
</organism>
<dbReference type="GO" id="GO:0005524">
    <property type="term" value="F:ATP binding"/>
    <property type="evidence" value="ECO:0007669"/>
    <property type="project" value="UniProtKB-KW"/>
</dbReference>
<dbReference type="SMART" id="SM00855">
    <property type="entry name" value="PGAM"/>
    <property type="match status" value="1"/>
</dbReference>
<keyword evidence="5" id="KW-0808">Transferase</keyword>
<dbReference type="SUPFAM" id="SSF53254">
    <property type="entry name" value="Phosphoglycerate mutase-like"/>
    <property type="match status" value="1"/>
</dbReference>
<dbReference type="GO" id="GO:0005829">
    <property type="term" value="C:cytosol"/>
    <property type="evidence" value="ECO:0007669"/>
    <property type="project" value="TreeGrafter"/>
</dbReference>
<dbReference type="InterPro" id="IPR013078">
    <property type="entry name" value="His_Pase_superF_clade-1"/>
</dbReference>
<dbReference type="AlphaFoldDB" id="A0A1Q8RKQ1"/>
<dbReference type="PIRSF" id="PIRSF000709">
    <property type="entry name" value="6PFK_2-Ptase"/>
    <property type="match status" value="1"/>
</dbReference>
<dbReference type="Proteomes" id="UP000186583">
    <property type="component" value="Unassembled WGS sequence"/>
</dbReference>
<evidence type="ECO:0000259" key="4">
    <source>
        <dbReference type="Pfam" id="PF01591"/>
    </source>
</evidence>
<dbReference type="EMBL" id="MPGH01000185">
    <property type="protein sequence ID" value="OLN84882.1"/>
    <property type="molecule type" value="Genomic_DNA"/>
</dbReference>
<comment type="caution">
    <text evidence="5">The sequence shown here is derived from an EMBL/GenBank/DDBJ whole genome shotgun (WGS) entry which is preliminary data.</text>
</comment>